<feature type="transmembrane region" description="Helical" evidence="9">
    <location>
        <begin position="240"/>
        <end position="258"/>
    </location>
</feature>
<dbReference type="PANTHER" id="PTHR47823">
    <property type="entry name" value="ION_TRANS DOMAIN-CONTAINING PROTEIN"/>
    <property type="match status" value="1"/>
</dbReference>
<comment type="subcellular location">
    <subcellularLocation>
        <location evidence="1">Membrane</location>
        <topology evidence="1">Multi-pass membrane protein</topology>
    </subcellularLocation>
</comment>
<name>D8LG26_ECTSI</name>
<dbReference type="InterPro" id="IPR014710">
    <property type="entry name" value="RmlC-like_jellyroll"/>
</dbReference>
<dbReference type="SMART" id="SM00100">
    <property type="entry name" value="cNMP"/>
    <property type="match status" value="1"/>
</dbReference>
<dbReference type="EMBL" id="FN648104">
    <property type="protein sequence ID" value="CBN78925.1"/>
    <property type="molecule type" value="Genomic_DNA"/>
</dbReference>
<dbReference type="OrthoDB" id="421226at2759"/>
<dbReference type="Proteomes" id="UP000002630">
    <property type="component" value="Linkage Group LG11"/>
</dbReference>
<evidence type="ECO:0000256" key="7">
    <source>
        <dbReference type="ARBA" id="ARBA00023303"/>
    </source>
</evidence>
<evidence type="ECO:0000256" key="5">
    <source>
        <dbReference type="ARBA" id="ARBA00023065"/>
    </source>
</evidence>
<feature type="compositionally biased region" description="Low complexity" evidence="8">
    <location>
        <begin position="131"/>
        <end position="143"/>
    </location>
</feature>
<dbReference type="InterPro" id="IPR003938">
    <property type="entry name" value="K_chnl_volt-dep_EAG/ELK/ERG"/>
</dbReference>
<dbReference type="GO" id="GO:0005249">
    <property type="term" value="F:voltage-gated potassium channel activity"/>
    <property type="evidence" value="ECO:0007669"/>
    <property type="project" value="InterPro"/>
</dbReference>
<evidence type="ECO:0000256" key="2">
    <source>
        <dbReference type="ARBA" id="ARBA00022448"/>
    </source>
</evidence>
<feature type="region of interest" description="Disordered" evidence="8">
    <location>
        <begin position="118"/>
        <end position="156"/>
    </location>
</feature>
<dbReference type="CDD" id="cd00038">
    <property type="entry name" value="CAP_ED"/>
    <property type="match status" value="1"/>
</dbReference>
<feature type="transmembrane region" description="Helical" evidence="9">
    <location>
        <begin position="484"/>
        <end position="511"/>
    </location>
</feature>
<protein>
    <recommendedName>
        <fullName evidence="10">Cyclic nucleotide-binding domain-containing protein</fullName>
    </recommendedName>
</protein>
<dbReference type="PRINTS" id="PR01463">
    <property type="entry name" value="EAGCHANLFMLY"/>
</dbReference>
<dbReference type="PROSITE" id="PS50042">
    <property type="entry name" value="CNMP_BINDING_3"/>
    <property type="match status" value="1"/>
</dbReference>
<feature type="transmembrane region" description="Helical" evidence="9">
    <location>
        <begin position="278"/>
        <end position="297"/>
    </location>
</feature>
<keyword evidence="5" id="KW-0406">Ion transport</keyword>
<evidence type="ECO:0000256" key="8">
    <source>
        <dbReference type="SAM" id="MobiDB-lite"/>
    </source>
</evidence>
<dbReference type="InterPro" id="IPR005821">
    <property type="entry name" value="Ion_trans_dom"/>
</dbReference>
<evidence type="ECO:0000259" key="10">
    <source>
        <dbReference type="PROSITE" id="PS50042"/>
    </source>
</evidence>
<dbReference type="Gene3D" id="2.60.120.10">
    <property type="entry name" value="Jelly Rolls"/>
    <property type="match status" value="1"/>
</dbReference>
<dbReference type="EMBL" id="FN649736">
    <property type="protein sequence ID" value="CBN78925.1"/>
    <property type="molecule type" value="Genomic_DNA"/>
</dbReference>
<keyword evidence="7" id="KW-0407">Ion channel</keyword>
<dbReference type="SUPFAM" id="SSF81324">
    <property type="entry name" value="Voltage-gated potassium channels"/>
    <property type="match status" value="1"/>
</dbReference>
<evidence type="ECO:0000313" key="11">
    <source>
        <dbReference type="EMBL" id="CBN78925.1"/>
    </source>
</evidence>
<accession>D8LG26</accession>
<feature type="transmembrane region" description="Helical" evidence="9">
    <location>
        <begin position="378"/>
        <end position="400"/>
    </location>
</feature>
<keyword evidence="3 9" id="KW-0812">Transmembrane</keyword>
<evidence type="ECO:0000256" key="1">
    <source>
        <dbReference type="ARBA" id="ARBA00004141"/>
    </source>
</evidence>
<feature type="domain" description="Cyclic nucleotide-binding" evidence="10">
    <location>
        <begin position="590"/>
        <end position="689"/>
    </location>
</feature>
<dbReference type="Gene3D" id="1.10.287.630">
    <property type="entry name" value="Helix hairpin bin"/>
    <property type="match status" value="1"/>
</dbReference>
<keyword evidence="12" id="KW-1185">Reference proteome</keyword>
<sequence length="711" mass="78745">MHVDRTLHSLARLTWSRVLTREFGTTLLDEEAAIGGIGGAAPKGGAELAQSAMVPVPNHDVSVMPTVVEGRQGAGIRAAEAVEAVAETKTELEGAAMSKDLPNGSVVESLFSSIRFRGGTADAPPSPSPYPSSSGGANAAKGGSMRGSLTDESSGRGSMLAMFRKASHSFSSNSAMSRSHRGHHQRNTSDLQGLQRRMPARGKLTEADEAMLSDSEADYDAFDNNSERVDKKLFSPNFRFLRWYATFMLVALLTFVFYNPIRIAFFPSERGAWYGIDLVWHLVFAIDVLVHLNTGFVDGTDGKVVYSRMAICRRYAKHALIVDLLAAFPFTFIPGLGPGSADGNHEIAYLLSLPKMFQVYWLMTMVYENHRLHEGTFLAVRTLLSVVVTAHLFGCGWYMLATLLSTECEDLYFEGLPEGEFVFANGLEYTAGDYIASECPWIYRNDYVALSMGRRYLGSVYWALTTLTTVGYGDLSARTPPEQIYSMAVQIVGVSWYGYIVGTWASILNSFDRKDKEQRSKMREVVAFSKAAGLPPEMAKKVRQHFRFALYRQDNWITFNEQELVSDMPAGLRADVITYVHANLIAQIPWLEGKDKNFVADVVIVLKPRLFMAGDVLYSRGSQPEEMFFIASGLVMLKYKQERVGFLRHGQMAGLIGLASSEKHRITAVVAQKDAHCHGLSRANFTMLVESYPKEMEELREAAKSLRNVGG</sequence>
<dbReference type="PANTHER" id="PTHR47823:SF9">
    <property type="entry name" value="CHROMOSOME UNDETERMINED SCAFFOLD_10, WHOLE GENOME SHOTGUN SEQUENCE"/>
    <property type="match status" value="1"/>
</dbReference>
<feature type="transmembrane region" description="Helical" evidence="9">
    <location>
        <begin position="318"/>
        <end position="335"/>
    </location>
</feature>
<dbReference type="OMA" id="FLFESAC"/>
<reference evidence="11 12" key="1">
    <citation type="journal article" date="2010" name="Nature">
        <title>The Ectocarpus genome and the independent evolution of multicellularity in brown algae.</title>
        <authorList>
            <person name="Cock J.M."/>
            <person name="Sterck L."/>
            <person name="Rouze P."/>
            <person name="Scornet D."/>
            <person name="Allen A.E."/>
            <person name="Amoutzias G."/>
            <person name="Anthouard V."/>
            <person name="Artiguenave F."/>
            <person name="Aury J.M."/>
            <person name="Badger J.H."/>
            <person name="Beszteri B."/>
            <person name="Billiau K."/>
            <person name="Bonnet E."/>
            <person name="Bothwell J.H."/>
            <person name="Bowler C."/>
            <person name="Boyen C."/>
            <person name="Brownlee C."/>
            <person name="Carrano C.J."/>
            <person name="Charrier B."/>
            <person name="Cho G.Y."/>
            <person name="Coelho S.M."/>
            <person name="Collen J."/>
            <person name="Corre E."/>
            <person name="Da Silva C."/>
            <person name="Delage L."/>
            <person name="Delaroque N."/>
            <person name="Dittami S.M."/>
            <person name="Doulbeau S."/>
            <person name="Elias M."/>
            <person name="Farnham G."/>
            <person name="Gachon C.M."/>
            <person name="Gschloessl B."/>
            <person name="Heesch S."/>
            <person name="Jabbari K."/>
            <person name="Jubin C."/>
            <person name="Kawai H."/>
            <person name="Kimura K."/>
            <person name="Kloareg B."/>
            <person name="Kupper F.C."/>
            <person name="Lang D."/>
            <person name="Le Bail A."/>
            <person name="Leblanc C."/>
            <person name="Lerouge P."/>
            <person name="Lohr M."/>
            <person name="Lopez P.J."/>
            <person name="Martens C."/>
            <person name="Maumus F."/>
            <person name="Michel G."/>
            <person name="Miranda-Saavedra D."/>
            <person name="Morales J."/>
            <person name="Moreau H."/>
            <person name="Motomura T."/>
            <person name="Nagasato C."/>
            <person name="Napoli C.A."/>
            <person name="Nelson D.R."/>
            <person name="Nyvall-Collen P."/>
            <person name="Peters A.F."/>
            <person name="Pommier C."/>
            <person name="Potin P."/>
            <person name="Poulain J."/>
            <person name="Quesneville H."/>
            <person name="Read B."/>
            <person name="Rensing S.A."/>
            <person name="Ritter A."/>
            <person name="Rousvoal S."/>
            <person name="Samanta M."/>
            <person name="Samson G."/>
            <person name="Schroeder D.C."/>
            <person name="Segurens B."/>
            <person name="Strittmatter M."/>
            <person name="Tonon T."/>
            <person name="Tregear J.W."/>
            <person name="Valentin K."/>
            <person name="von Dassow P."/>
            <person name="Yamagishi T."/>
            <person name="Van de Peer Y."/>
            <person name="Wincker P."/>
        </authorList>
    </citation>
    <scope>NUCLEOTIDE SEQUENCE [LARGE SCALE GENOMIC DNA]</scope>
    <source>
        <strain evidence="12">Ec32 / CCAP1310/4</strain>
    </source>
</reference>
<proteinExistence type="predicted"/>
<feature type="transmembrane region" description="Helical" evidence="9">
    <location>
        <begin position="347"/>
        <end position="366"/>
    </location>
</feature>
<dbReference type="Gene3D" id="1.10.287.70">
    <property type="match status" value="1"/>
</dbReference>
<feature type="region of interest" description="Disordered" evidence="8">
    <location>
        <begin position="171"/>
        <end position="197"/>
    </location>
</feature>
<dbReference type="InterPro" id="IPR000595">
    <property type="entry name" value="cNMP-bd_dom"/>
</dbReference>
<dbReference type="AlphaFoldDB" id="D8LG26"/>
<evidence type="ECO:0000256" key="6">
    <source>
        <dbReference type="ARBA" id="ARBA00023136"/>
    </source>
</evidence>
<dbReference type="SUPFAM" id="SSF51206">
    <property type="entry name" value="cAMP-binding domain-like"/>
    <property type="match status" value="1"/>
</dbReference>
<dbReference type="STRING" id="2880.D8LG26"/>
<keyword evidence="6 9" id="KW-0472">Membrane</keyword>
<dbReference type="eggNOG" id="KOG0498">
    <property type="taxonomic scope" value="Eukaryota"/>
</dbReference>
<evidence type="ECO:0000256" key="9">
    <source>
        <dbReference type="SAM" id="Phobius"/>
    </source>
</evidence>
<evidence type="ECO:0000256" key="4">
    <source>
        <dbReference type="ARBA" id="ARBA00022989"/>
    </source>
</evidence>
<dbReference type="Pfam" id="PF00027">
    <property type="entry name" value="cNMP_binding"/>
    <property type="match status" value="1"/>
</dbReference>
<dbReference type="InterPro" id="IPR018490">
    <property type="entry name" value="cNMP-bd_dom_sf"/>
</dbReference>
<gene>
    <name evidence="11" type="ORF">Esi_0155_0068</name>
</gene>
<dbReference type="InParanoid" id="D8LG26"/>
<dbReference type="GO" id="GO:0016020">
    <property type="term" value="C:membrane"/>
    <property type="evidence" value="ECO:0007669"/>
    <property type="project" value="UniProtKB-SubCell"/>
</dbReference>
<keyword evidence="4 9" id="KW-1133">Transmembrane helix</keyword>
<evidence type="ECO:0000313" key="12">
    <source>
        <dbReference type="Proteomes" id="UP000002630"/>
    </source>
</evidence>
<evidence type="ECO:0000256" key="3">
    <source>
        <dbReference type="ARBA" id="ARBA00022692"/>
    </source>
</evidence>
<dbReference type="Pfam" id="PF00520">
    <property type="entry name" value="Ion_trans"/>
    <property type="match status" value="1"/>
</dbReference>
<organism evidence="11 12">
    <name type="scientific">Ectocarpus siliculosus</name>
    <name type="common">Brown alga</name>
    <name type="synonym">Conferva siliculosa</name>
    <dbReference type="NCBI Taxonomy" id="2880"/>
    <lineage>
        <taxon>Eukaryota</taxon>
        <taxon>Sar</taxon>
        <taxon>Stramenopiles</taxon>
        <taxon>Ochrophyta</taxon>
        <taxon>PX clade</taxon>
        <taxon>Phaeophyceae</taxon>
        <taxon>Ectocarpales</taxon>
        <taxon>Ectocarpaceae</taxon>
        <taxon>Ectocarpus</taxon>
    </lineage>
</organism>
<keyword evidence="2" id="KW-0813">Transport</keyword>